<dbReference type="Gene3D" id="3.30.300.30">
    <property type="match status" value="1"/>
</dbReference>
<dbReference type="GO" id="GO:0006631">
    <property type="term" value="P:fatty acid metabolic process"/>
    <property type="evidence" value="ECO:0007669"/>
    <property type="project" value="TreeGrafter"/>
</dbReference>
<gene>
    <name evidence="5" type="ORF">MBMO_EBAC000-63A02.17</name>
</gene>
<sequence>MTTSLKQLPGTIPALLASRATATPDKPFIVDGVVTLTYKQTQEQAHALAAWLISEGCTQGDRVAIWAPNCQQWIVAALGAQAIGATVVTLNTRYKGAEAVDVLRRSGARFLFSVKQFLDVDYPALLQPFDLPDLIATVTLMVHSQSDDFASVLEKGRELLATEDGEKSFTAASTTVTADTVSDILFTSGTTGQAKGVVTDHGQNLEAFSAFVEILGLDASDHYLIINPFFHSFGYKAGWLATMIAGATAFPLAVFDVPTVIAQVQKHRINVMPGPPTLFQSLLSHKDFDRAKLQTLNKATTGAAVIPTQLIKDMWEKLGLETVITAYGLSETCGLVTMCRRGDDAQTIASTSGRSIPNIEVAIFDSDGNRLPAMEPGEIVVRGYNVMRSYFENPIATAETIDSEGWLHTGDIGFLDTNDNLHITDRLKDMYISGGFNCYPAEIEQQLCQHPAIAQAAVIGTPDSRLGEVGAAFVIPKNSSPPADQEIISWCREVMANYKVPKQLFWVDTLPLNATGKILKTELRNQLNLDKA</sequence>
<dbReference type="Pfam" id="PF00501">
    <property type="entry name" value="AMP-binding"/>
    <property type="match status" value="1"/>
</dbReference>
<dbReference type="GO" id="GO:0031956">
    <property type="term" value="F:medium-chain fatty acid-CoA ligase activity"/>
    <property type="evidence" value="ECO:0007669"/>
    <property type="project" value="TreeGrafter"/>
</dbReference>
<dbReference type="PANTHER" id="PTHR43201:SF5">
    <property type="entry name" value="MEDIUM-CHAIN ACYL-COA LIGASE ACSF2, MITOCHONDRIAL"/>
    <property type="match status" value="1"/>
</dbReference>
<dbReference type="PANTHER" id="PTHR43201">
    <property type="entry name" value="ACYL-COA SYNTHETASE"/>
    <property type="match status" value="1"/>
</dbReference>
<organism evidence="5">
    <name type="scientific">uncultured marine bacterium 442</name>
    <dbReference type="NCBI Taxonomy" id="257392"/>
    <lineage>
        <taxon>Bacteria</taxon>
        <taxon>environmental samples</taxon>
    </lineage>
</organism>
<dbReference type="InterPro" id="IPR020845">
    <property type="entry name" value="AMP-binding_CS"/>
</dbReference>
<reference evidence="5" key="1">
    <citation type="submission" date="2003-11" db="EMBL/GenBank/DDBJ databases">
        <authorList>
            <person name="Heidelberg J.F."/>
            <person name="Eisen J.A."/>
            <person name="Nelson W.C."/>
            <person name="DeLong E.F."/>
        </authorList>
    </citation>
    <scope>NUCLEOTIDE SEQUENCE</scope>
</reference>
<dbReference type="Gene3D" id="3.40.50.12780">
    <property type="entry name" value="N-terminal domain of ligase-like"/>
    <property type="match status" value="1"/>
</dbReference>
<dbReference type="PROSITE" id="PS00455">
    <property type="entry name" value="AMP_BINDING"/>
    <property type="match status" value="1"/>
</dbReference>
<feature type="domain" description="AMP-binding enzyme C-terminal" evidence="4">
    <location>
        <begin position="442"/>
        <end position="517"/>
    </location>
</feature>
<dbReference type="InterPro" id="IPR000873">
    <property type="entry name" value="AMP-dep_synth/lig_dom"/>
</dbReference>
<evidence type="ECO:0000259" key="3">
    <source>
        <dbReference type="Pfam" id="PF00501"/>
    </source>
</evidence>
<dbReference type="InterPro" id="IPR042099">
    <property type="entry name" value="ANL_N_sf"/>
</dbReference>
<dbReference type="SUPFAM" id="SSF56801">
    <property type="entry name" value="Acetyl-CoA synthetase-like"/>
    <property type="match status" value="1"/>
</dbReference>
<reference evidence="5" key="2">
    <citation type="submission" date="2003-12" db="EMBL/GenBank/DDBJ databases">
        <title>Monterey Bay Coastal Ocean Microbial Observatory environmental clone sequencing.</title>
        <authorList>
            <person name="DeLong E.F."/>
        </authorList>
    </citation>
    <scope>NUCLEOTIDE SEQUENCE</scope>
</reference>
<evidence type="ECO:0000256" key="1">
    <source>
        <dbReference type="ARBA" id="ARBA00006432"/>
    </source>
</evidence>
<evidence type="ECO:0000256" key="2">
    <source>
        <dbReference type="ARBA" id="ARBA00022598"/>
    </source>
</evidence>
<dbReference type="InterPro" id="IPR025110">
    <property type="entry name" value="AMP-bd_C"/>
</dbReference>
<keyword evidence="2" id="KW-0436">Ligase</keyword>
<comment type="similarity">
    <text evidence="1">Belongs to the ATP-dependent AMP-binding enzyme family.</text>
</comment>
<proteinExistence type="inferred from homology"/>
<dbReference type="Pfam" id="PF13193">
    <property type="entry name" value="AMP-binding_C"/>
    <property type="match status" value="1"/>
</dbReference>
<accession>Q6SH80</accession>
<dbReference type="AlphaFoldDB" id="Q6SH80"/>
<name>Q6SH80_9BACT</name>
<evidence type="ECO:0000313" key="5">
    <source>
        <dbReference type="EMBL" id="AAR37739.1"/>
    </source>
</evidence>
<feature type="domain" description="AMP-dependent synthetase/ligase" evidence="3">
    <location>
        <begin position="18"/>
        <end position="391"/>
    </location>
</feature>
<evidence type="ECO:0000259" key="4">
    <source>
        <dbReference type="Pfam" id="PF13193"/>
    </source>
</evidence>
<dbReference type="InterPro" id="IPR045851">
    <property type="entry name" value="AMP-bd_C_sf"/>
</dbReference>
<dbReference type="EMBL" id="AY458639">
    <property type="protein sequence ID" value="AAR37739.1"/>
    <property type="molecule type" value="Genomic_DNA"/>
</dbReference>
<protein>
    <submittedName>
        <fullName evidence="5">AMP-binding enzyme</fullName>
    </submittedName>
</protein>
<dbReference type="FunFam" id="3.30.300.30:FF:000008">
    <property type="entry name" value="2,3-dihydroxybenzoate-AMP ligase"/>
    <property type="match status" value="1"/>
</dbReference>